<dbReference type="Proteomes" id="UP000051330">
    <property type="component" value="Unassembled WGS sequence"/>
</dbReference>
<feature type="domain" description="UPF0029" evidence="3">
    <location>
        <begin position="143"/>
        <end position="197"/>
    </location>
</feature>
<evidence type="ECO:0000256" key="1">
    <source>
        <dbReference type="ARBA" id="ARBA00007665"/>
    </source>
</evidence>
<comment type="similarity">
    <text evidence="1">Belongs to the IMPACT family.</text>
</comment>
<dbReference type="InterPro" id="IPR023582">
    <property type="entry name" value="Impact"/>
</dbReference>
<dbReference type="PANTHER" id="PTHR16301:SF20">
    <property type="entry name" value="IMPACT FAMILY MEMBER YIGZ"/>
    <property type="match status" value="1"/>
</dbReference>
<dbReference type="PATRIC" id="fig|1423792.3.peg.2305"/>
<dbReference type="Pfam" id="PF09186">
    <property type="entry name" value="DUF1949"/>
    <property type="match status" value="1"/>
</dbReference>
<evidence type="ECO:0000259" key="3">
    <source>
        <dbReference type="Pfam" id="PF09186"/>
    </source>
</evidence>
<dbReference type="InterPro" id="IPR001498">
    <property type="entry name" value="Impact_N"/>
</dbReference>
<dbReference type="Gene3D" id="3.30.70.240">
    <property type="match status" value="1"/>
</dbReference>
<dbReference type="SUPFAM" id="SSF54980">
    <property type="entry name" value="EF-G C-terminal domain-like"/>
    <property type="match status" value="1"/>
</dbReference>
<name>A0A0R1N940_9LACO</name>
<evidence type="ECO:0000313" key="5">
    <source>
        <dbReference type="Proteomes" id="UP000051330"/>
    </source>
</evidence>
<dbReference type="GO" id="GO:0005737">
    <property type="term" value="C:cytoplasm"/>
    <property type="evidence" value="ECO:0007669"/>
    <property type="project" value="TreeGrafter"/>
</dbReference>
<organism evidence="4 5">
    <name type="scientific">Schleiferilactobacillus perolens DSM 12744</name>
    <dbReference type="NCBI Taxonomy" id="1423792"/>
    <lineage>
        <taxon>Bacteria</taxon>
        <taxon>Bacillati</taxon>
        <taxon>Bacillota</taxon>
        <taxon>Bacilli</taxon>
        <taxon>Lactobacillales</taxon>
        <taxon>Lactobacillaceae</taxon>
        <taxon>Schleiferilactobacillus</taxon>
    </lineage>
</organism>
<evidence type="ECO:0000313" key="4">
    <source>
        <dbReference type="EMBL" id="KRL13435.1"/>
    </source>
</evidence>
<dbReference type="SUPFAM" id="SSF54211">
    <property type="entry name" value="Ribosomal protein S5 domain 2-like"/>
    <property type="match status" value="1"/>
</dbReference>
<protein>
    <recommendedName>
        <fullName evidence="6">YigZ family protein</fullName>
    </recommendedName>
</protein>
<dbReference type="Gene3D" id="3.30.230.30">
    <property type="entry name" value="Impact, N-terminal domain"/>
    <property type="match status" value="1"/>
</dbReference>
<dbReference type="GO" id="GO:0006446">
    <property type="term" value="P:regulation of translational initiation"/>
    <property type="evidence" value="ECO:0007669"/>
    <property type="project" value="TreeGrafter"/>
</dbReference>
<dbReference type="InterPro" id="IPR015796">
    <property type="entry name" value="Impact_YigZ-like"/>
</dbReference>
<reference evidence="4 5" key="1">
    <citation type="journal article" date="2015" name="Genome Announc.">
        <title>Expanding the biotechnology potential of lactobacilli through comparative genomics of 213 strains and associated genera.</title>
        <authorList>
            <person name="Sun Z."/>
            <person name="Harris H.M."/>
            <person name="McCann A."/>
            <person name="Guo C."/>
            <person name="Argimon S."/>
            <person name="Zhang W."/>
            <person name="Yang X."/>
            <person name="Jeffery I.B."/>
            <person name="Cooney J.C."/>
            <person name="Kagawa T.F."/>
            <person name="Liu W."/>
            <person name="Song Y."/>
            <person name="Salvetti E."/>
            <person name="Wrobel A."/>
            <person name="Rasinkangas P."/>
            <person name="Parkhill J."/>
            <person name="Rea M.C."/>
            <person name="O'Sullivan O."/>
            <person name="Ritari J."/>
            <person name="Douillard F.P."/>
            <person name="Paul Ross R."/>
            <person name="Yang R."/>
            <person name="Briner A.E."/>
            <person name="Felis G.E."/>
            <person name="de Vos W.M."/>
            <person name="Barrangou R."/>
            <person name="Klaenhammer T.R."/>
            <person name="Caufield P.W."/>
            <person name="Cui Y."/>
            <person name="Zhang H."/>
            <person name="O'Toole P.W."/>
        </authorList>
    </citation>
    <scope>NUCLEOTIDE SEQUENCE [LARGE SCALE GENOMIC DNA]</scope>
    <source>
        <strain evidence="4 5">DSM 12744</strain>
    </source>
</reference>
<dbReference type="PANTHER" id="PTHR16301">
    <property type="entry name" value="IMPACT-RELATED"/>
    <property type="match status" value="1"/>
</dbReference>
<dbReference type="STRING" id="1423792.FD09_GL002266"/>
<accession>A0A0R1N940</accession>
<proteinExistence type="inferred from homology"/>
<dbReference type="AlphaFoldDB" id="A0A0R1N940"/>
<sequence length="223" mass="24764">MDIVLNNYLTIAQTGEYEIEIKKSRFICQMARVTDEQAANDFIAAIKKKHYQATHNCSAYIIGDNDEHQRANDDGEPSGTAGVPMLEAMKLMKLKNVVAVTTRYFGGTKLGAGGLIRAYSNSVTKAAHHIGIIRGVLQQAVILEIDYSQVALIQHFFEESPYSIENTDYGVKVTVTAYIDDGDVANYRDKLTDLTSGSIQIQTGDKQYREVPYTDPAAPRYEN</sequence>
<evidence type="ECO:0000259" key="2">
    <source>
        <dbReference type="Pfam" id="PF01205"/>
    </source>
</evidence>
<dbReference type="RefSeq" id="WP_057819427.1">
    <property type="nucleotide sequence ID" value="NZ_AZEC01000004.1"/>
</dbReference>
<dbReference type="InterPro" id="IPR015269">
    <property type="entry name" value="UPF0029_Impact_C"/>
</dbReference>
<dbReference type="EMBL" id="AZEC01000004">
    <property type="protein sequence ID" value="KRL13435.1"/>
    <property type="molecule type" value="Genomic_DNA"/>
</dbReference>
<dbReference type="InterPro" id="IPR035647">
    <property type="entry name" value="EFG_III/V"/>
</dbReference>
<dbReference type="InterPro" id="IPR020568">
    <property type="entry name" value="Ribosomal_Su5_D2-typ_SF"/>
</dbReference>
<gene>
    <name evidence="4" type="ORF">FD09_GL002266</name>
</gene>
<evidence type="ECO:0008006" key="6">
    <source>
        <dbReference type="Google" id="ProtNLM"/>
    </source>
</evidence>
<keyword evidence="5" id="KW-1185">Reference proteome</keyword>
<comment type="caution">
    <text evidence="4">The sequence shown here is derived from an EMBL/GenBank/DDBJ whole genome shotgun (WGS) entry which is preliminary data.</text>
</comment>
<dbReference type="InterPro" id="IPR036956">
    <property type="entry name" value="Impact_N_sf"/>
</dbReference>
<feature type="domain" description="Impact N-terminal" evidence="2">
    <location>
        <begin position="22"/>
        <end position="126"/>
    </location>
</feature>
<dbReference type="Pfam" id="PF01205">
    <property type="entry name" value="Impact_N"/>
    <property type="match status" value="1"/>
</dbReference>
<dbReference type="NCBIfam" id="TIGR00257">
    <property type="entry name" value="IMPACT_YIGZ"/>
    <property type="match status" value="1"/>
</dbReference>